<dbReference type="Pfam" id="PF20431">
    <property type="entry name" value="E_motif"/>
    <property type="match status" value="1"/>
</dbReference>
<organism evidence="5 6">
    <name type="scientific">Vitis vinifera</name>
    <name type="common">Grape</name>
    <dbReference type="NCBI Taxonomy" id="29760"/>
    <lineage>
        <taxon>Eukaryota</taxon>
        <taxon>Viridiplantae</taxon>
        <taxon>Streptophyta</taxon>
        <taxon>Embryophyta</taxon>
        <taxon>Tracheophyta</taxon>
        <taxon>Spermatophyta</taxon>
        <taxon>Magnoliopsida</taxon>
        <taxon>eudicotyledons</taxon>
        <taxon>Gunneridae</taxon>
        <taxon>Pentapetalae</taxon>
        <taxon>rosids</taxon>
        <taxon>Vitales</taxon>
        <taxon>Vitaceae</taxon>
        <taxon>Viteae</taxon>
        <taxon>Vitis</taxon>
    </lineage>
</organism>
<reference evidence="5 6" key="1">
    <citation type="journal article" date="2023" name="Hortic Res">
        <title>The complete reference genome for grapevine (Vitis vinifera L.) genetics and breeding.</title>
        <authorList>
            <person name="Shi X."/>
            <person name="Cao S."/>
            <person name="Wang X."/>
            <person name="Huang S."/>
            <person name="Wang Y."/>
            <person name="Liu Z."/>
            <person name="Liu W."/>
            <person name="Leng X."/>
            <person name="Peng Y."/>
            <person name="Wang N."/>
            <person name="Wang Y."/>
            <person name="Ma Z."/>
            <person name="Xu X."/>
            <person name="Zhang F."/>
            <person name="Xue H."/>
            <person name="Zhong H."/>
            <person name="Wang Y."/>
            <person name="Zhang K."/>
            <person name="Velt A."/>
            <person name="Avia K."/>
            <person name="Holtgrawe D."/>
            <person name="Grimplet J."/>
            <person name="Matus J.T."/>
            <person name="Ware D."/>
            <person name="Wu X."/>
            <person name="Wang H."/>
            <person name="Liu C."/>
            <person name="Fang Y."/>
            <person name="Rustenholz C."/>
            <person name="Cheng Z."/>
            <person name="Xiao H."/>
            <person name="Zhou Y."/>
        </authorList>
    </citation>
    <scope>NUCLEOTIDE SEQUENCE [LARGE SCALE GENOMIC DNA]</scope>
    <source>
        <strain evidence="6">cv. Pinot noir / PN40024</strain>
        <tissue evidence="5">Leaf</tissue>
    </source>
</reference>
<feature type="repeat" description="PPR" evidence="3">
    <location>
        <begin position="280"/>
        <end position="314"/>
    </location>
</feature>
<keyword evidence="6" id="KW-1185">Reference proteome</keyword>
<evidence type="ECO:0000313" key="6">
    <source>
        <dbReference type="Proteomes" id="UP001227230"/>
    </source>
</evidence>
<accession>A0ABY9BYX6</accession>
<dbReference type="InterPro" id="IPR046960">
    <property type="entry name" value="PPR_At4g14850-like_plant"/>
</dbReference>
<sequence>MEPNPFPPISSRNPTKTLLSLFRFTKTLASNHQLNAQILVNALHRSLLFGPMIFGAYIQLGSLHVASKAFNHITFENLHSWNTILASHSKNKCFYDVLQLFKRMLKEGKLVDSFNLVFAVKACFGLSLFQGAKLFHSLAIKLRLEGDPYVAPALMNVYTELGSLEEAHKVFEEVPLKNSVIWGVMIKGHLNFSEEFGVFELFSRMRRSGFELDPFVVEGLIQACGNVYAGKEGKTFHGLCIKKNFIDSNFFLQTSLVDMYMKCGFLDFALKLFEEISYRDVVVWSAIIAGFARNGRALESISMFRQMLADSVTPNSVTFASIVLACSSLGSLKQGRSVHGYMIRNGVELDVKNYTSFIDMYAKCGCIVTAYRVFCQIPEKNVFSWSTMINGFGMHGLCAEALNLFYEMRSVNQLPNSVTFVSVLSACSHSGRIEEGWSHFKSMSRDYGITPVEEHYACMVDLLGRAGKIDEALSFINNMPTEPGASAWGALLGACRIHRRAELAEEVAKKLLPLESDQSGVYVMLSNIYADVGMWEMVKKTRLKMCEKGIHKIVGFTSIEIEEKLYLFSSEDRFAYKNTQIESLWNSLKERMRELGYVPDLRFVLHDVDDEVKQEVLCGHSEKLAIVFGLLNSGEGMPIRITKNMRVCGDCHTASKFISLITRRKIIMRDVKRFHHVQDGVCSCGDYW</sequence>
<evidence type="ECO:0000313" key="5">
    <source>
        <dbReference type="EMBL" id="WJZ87686.1"/>
    </source>
</evidence>
<dbReference type="PROSITE" id="PS51375">
    <property type="entry name" value="PPR"/>
    <property type="match status" value="5"/>
</dbReference>
<keyword evidence="2" id="KW-0677">Repeat</keyword>
<feature type="repeat" description="PPR" evidence="3">
    <location>
        <begin position="416"/>
        <end position="451"/>
    </location>
</feature>
<feature type="repeat" description="PPR" evidence="3">
    <location>
        <begin position="77"/>
        <end position="111"/>
    </location>
</feature>
<dbReference type="Pfam" id="PF13041">
    <property type="entry name" value="PPR_2"/>
    <property type="match status" value="2"/>
</dbReference>
<protein>
    <recommendedName>
        <fullName evidence="4">DYW domain-containing protein</fullName>
    </recommendedName>
</protein>
<evidence type="ECO:0000256" key="3">
    <source>
        <dbReference type="PROSITE-ProRule" id="PRU00708"/>
    </source>
</evidence>
<dbReference type="Gene3D" id="1.25.40.10">
    <property type="entry name" value="Tetratricopeptide repeat domain"/>
    <property type="match status" value="4"/>
</dbReference>
<dbReference type="InterPro" id="IPR046848">
    <property type="entry name" value="E_motif"/>
</dbReference>
<dbReference type="PANTHER" id="PTHR47926">
    <property type="entry name" value="PENTATRICOPEPTIDE REPEAT-CONTAINING PROTEIN"/>
    <property type="match status" value="1"/>
</dbReference>
<feature type="repeat" description="PPR" evidence="3">
    <location>
        <begin position="315"/>
        <end position="349"/>
    </location>
</feature>
<dbReference type="InterPro" id="IPR011990">
    <property type="entry name" value="TPR-like_helical_dom_sf"/>
</dbReference>
<proteinExistence type="inferred from homology"/>
<dbReference type="EMBL" id="CP126652">
    <property type="protein sequence ID" value="WJZ87686.1"/>
    <property type="molecule type" value="Genomic_DNA"/>
</dbReference>
<name>A0ABY9BYX6_VITVI</name>
<dbReference type="InterPro" id="IPR032867">
    <property type="entry name" value="DYW_dom"/>
</dbReference>
<dbReference type="InterPro" id="IPR002885">
    <property type="entry name" value="PPR_rpt"/>
</dbReference>
<evidence type="ECO:0000256" key="2">
    <source>
        <dbReference type="ARBA" id="ARBA00022737"/>
    </source>
</evidence>
<gene>
    <name evidence="5" type="ORF">VitviT2T_007051</name>
</gene>
<dbReference type="Proteomes" id="UP001227230">
    <property type="component" value="Chromosome 5"/>
</dbReference>
<dbReference type="NCBIfam" id="TIGR00756">
    <property type="entry name" value="PPR"/>
    <property type="match status" value="3"/>
</dbReference>
<feature type="repeat" description="PPR" evidence="3">
    <location>
        <begin position="381"/>
        <end position="415"/>
    </location>
</feature>
<feature type="domain" description="DYW" evidence="4">
    <location>
        <begin position="596"/>
        <end position="688"/>
    </location>
</feature>
<comment type="similarity">
    <text evidence="1">Belongs to the PPR family. PCMP-H subfamily.</text>
</comment>
<dbReference type="PANTHER" id="PTHR47926:SF344">
    <property type="entry name" value="OS07G0636900 PROTEIN"/>
    <property type="match status" value="1"/>
</dbReference>
<evidence type="ECO:0000259" key="4">
    <source>
        <dbReference type="Pfam" id="PF14432"/>
    </source>
</evidence>
<evidence type="ECO:0000256" key="1">
    <source>
        <dbReference type="ARBA" id="ARBA00006643"/>
    </source>
</evidence>
<dbReference type="Pfam" id="PF01535">
    <property type="entry name" value="PPR"/>
    <property type="match status" value="5"/>
</dbReference>
<dbReference type="Pfam" id="PF14432">
    <property type="entry name" value="DYW_deaminase"/>
    <property type="match status" value="1"/>
</dbReference>